<dbReference type="Pfam" id="PF09084">
    <property type="entry name" value="NMT1"/>
    <property type="match status" value="1"/>
</dbReference>
<protein>
    <recommendedName>
        <fullName evidence="6">Putative aliphatic sulfonates-binding protein</fullName>
    </recommendedName>
</protein>
<gene>
    <name evidence="10" type="ORF">F0A16_13135</name>
</gene>
<dbReference type="GO" id="GO:0016020">
    <property type="term" value="C:membrane"/>
    <property type="evidence" value="ECO:0007669"/>
    <property type="project" value="InterPro"/>
</dbReference>
<comment type="similarity">
    <text evidence="2">Belongs to the bacterial solute-binding protein SsuA/TauA family.</text>
</comment>
<evidence type="ECO:0000313" key="10">
    <source>
        <dbReference type="EMBL" id="KAA0017494.1"/>
    </source>
</evidence>
<dbReference type="PANTHER" id="PTHR30024">
    <property type="entry name" value="ALIPHATIC SULFONATES-BINDING PROTEIN-RELATED"/>
    <property type="match status" value="1"/>
</dbReference>
<dbReference type="SMART" id="SM00062">
    <property type="entry name" value="PBPb"/>
    <property type="match status" value="1"/>
</dbReference>
<dbReference type="NCBIfam" id="NF008588">
    <property type="entry name" value="PRK11553.1"/>
    <property type="match status" value="1"/>
</dbReference>
<dbReference type="CDD" id="cd13557">
    <property type="entry name" value="PBP2_SsuA"/>
    <property type="match status" value="1"/>
</dbReference>
<proteinExistence type="inferred from homology"/>
<organism evidence="10 11">
    <name type="scientific">Salinicola corii</name>
    <dbReference type="NCBI Taxonomy" id="2606937"/>
    <lineage>
        <taxon>Bacteria</taxon>
        <taxon>Pseudomonadati</taxon>
        <taxon>Pseudomonadota</taxon>
        <taxon>Gammaproteobacteria</taxon>
        <taxon>Oceanospirillales</taxon>
        <taxon>Halomonadaceae</taxon>
        <taxon>Salinicola</taxon>
    </lineage>
</organism>
<dbReference type="EMBL" id="VTPX01000007">
    <property type="protein sequence ID" value="KAA0017494.1"/>
    <property type="molecule type" value="Genomic_DNA"/>
</dbReference>
<keyword evidence="3" id="KW-0813">Transport</keyword>
<evidence type="ECO:0000256" key="3">
    <source>
        <dbReference type="ARBA" id="ARBA00022448"/>
    </source>
</evidence>
<dbReference type="GO" id="GO:0042626">
    <property type="term" value="F:ATPase-coupled transmembrane transporter activity"/>
    <property type="evidence" value="ECO:0007669"/>
    <property type="project" value="InterPro"/>
</dbReference>
<evidence type="ECO:0000256" key="5">
    <source>
        <dbReference type="ARBA" id="ARBA00055538"/>
    </source>
</evidence>
<dbReference type="NCBIfam" id="TIGR01728">
    <property type="entry name" value="SsuA_fam"/>
    <property type="match status" value="1"/>
</dbReference>
<dbReference type="InterPro" id="IPR015168">
    <property type="entry name" value="SsuA/THI5"/>
</dbReference>
<feature type="region of interest" description="Disordered" evidence="7">
    <location>
        <begin position="1"/>
        <end position="21"/>
    </location>
</feature>
<sequence>MKSTEKRLLTPQHVRKHSQTPHEKRLKCLTLSALILMFSAASAVAADDPESVQVGFQKGSILALLKARGTLDEALEKQDIDAEWIEFPAGPQMLEALNLGSIDFATTGDAPPIFAQAANADLVYVSRTPANPKTEAILVPKDSSIRSLKDLKGKSIALNKGSDVNYLLPVALKSAGLEYTDITPRYLKPADARAAFQQGSVDAWVIWDPYYAEAETNAGARKLADATGLVPHYSFYLSSRDFAEKYPALIELFNQQIADVSQQTTAHPEEAAEILSKATDLSAPIWQRAIERTQYALEPVTDDIFAEQQDLADTFREIGLIPNAVDVSKARLETETAIQ</sequence>
<feature type="signal peptide" evidence="8">
    <location>
        <begin position="1"/>
        <end position="45"/>
    </location>
</feature>
<comment type="function">
    <text evidence="5">Part of a binding-protein-dependent transport system for aliphatic sulfonates. Putative binding protein.</text>
</comment>
<dbReference type="PANTHER" id="PTHR30024:SF42">
    <property type="entry name" value="ALIPHATIC SULFONATES-BINDING PROTEIN-RELATED"/>
    <property type="match status" value="1"/>
</dbReference>
<evidence type="ECO:0000259" key="9">
    <source>
        <dbReference type="SMART" id="SM00062"/>
    </source>
</evidence>
<dbReference type="InterPro" id="IPR001638">
    <property type="entry name" value="Solute-binding_3/MltF_N"/>
</dbReference>
<evidence type="ECO:0000256" key="6">
    <source>
        <dbReference type="ARBA" id="ARBA00070228"/>
    </source>
</evidence>
<feature type="chain" id="PRO_5025001445" description="Putative aliphatic sulfonates-binding protein" evidence="8">
    <location>
        <begin position="46"/>
        <end position="339"/>
    </location>
</feature>
<reference evidence="10 11" key="1">
    <citation type="submission" date="2019-08" db="EMBL/GenBank/DDBJ databases">
        <title>Bioinformatics analysis of the strain L3 and L5.</title>
        <authorList>
            <person name="Li X."/>
        </authorList>
    </citation>
    <scope>NUCLEOTIDE SEQUENCE [LARGE SCALE GENOMIC DNA]</scope>
    <source>
        <strain evidence="10 11">L3</strain>
    </source>
</reference>
<evidence type="ECO:0000256" key="4">
    <source>
        <dbReference type="ARBA" id="ARBA00022729"/>
    </source>
</evidence>
<accession>A0A640WB55</accession>
<dbReference type="RefSeq" id="WP_149435861.1">
    <property type="nucleotide sequence ID" value="NZ_VTPX01000007.1"/>
</dbReference>
<dbReference type="FunFam" id="3.40.190.10:FF:000050">
    <property type="entry name" value="Sulfonate ABC transporter substrate-binding protein"/>
    <property type="match status" value="1"/>
</dbReference>
<evidence type="ECO:0000256" key="2">
    <source>
        <dbReference type="ARBA" id="ARBA00010742"/>
    </source>
</evidence>
<dbReference type="Gene3D" id="3.40.190.10">
    <property type="entry name" value="Periplasmic binding protein-like II"/>
    <property type="match status" value="2"/>
</dbReference>
<keyword evidence="4 8" id="KW-0732">Signal</keyword>
<dbReference type="SUPFAM" id="SSF53850">
    <property type="entry name" value="Periplasmic binding protein-like II"/>
    <property type="match status" value="1"/>
</dbReference>
<evidence type="ECO:0000256" key="7">
    <source>
        <dbReference type="SAM" id="MobiDB-lite"/>
    </source>
</evidence>
<dbReference type="GO" id="GO:0042597">
    <property type="term" value="C:periplasmic space"/>
    <property type="evidence" value="ECO:0007669"/>
    <property type="project" value="UniProtKB-SubCell"/>
</dbReference>
<comment type="caution">
    <text evidence="10">The sequence shown here is derived from an EMBL/GenBank/DDBJ whole genome shotgun (WGS) entry which is preliminary data.</text>
</comment>
<evidence type="ECO:0000256" key="1">
    <source>
        <dbReference type="ARBA" id="ARBA00004418"/>
    </source>
</evidence>
<feature type="domain" description="Solute-binding protein family 3/N-terminal" evidence="9">
    <location>
        <begin position="51"/>
        <end position="273"/>
    </location>
</feature>
<keyword evidence="11" id="KW-1185">Reference proteome</keyword>
<name>A0A640WB55_9GAMM</name>
<dbReference type="InterPro" id="IPR010067">
    <property type="entry name" value="ABC_SsuA_sub-bd"/>
</dbReference>
<comment type="subcellular location">
    <subcellularLocation>
        <location evidence="1">Periplasm</location>
    </subcellularLocation>
</comment>
<evidence type="ECO:0000256" key="8">
    <source>
        <dbReference type="SAM" id="SignalP"/>
    </source>
</evidence>
<dbReference type="AlphaFoldDB" id="A0A640WB55"/>
<evidence type="ECO:0000313" key="11">
    <source>
        <dbReference type="Proteomes" id="UP000466024"/>
    </source>
</evidence>
<dbReference type="Proteomes" id="UP000466024">
    <property type="component" value="Unassembled WGS sequence"/>
</dbReference>